<evidence type="ECO:0000313" key="3">
    <source>
        <dbReference type="Proteomes" id="UP000632289"/>
    </source>
</evidence>
<gene>
    <name evidence="2" type="ORF">IF129_25375</name>
</gene>
<dbReference type="EMBL" id="JACXYU010000021">
    <property type="protein sequence ID" value="MBD3934880.1"/>
    <property type="molecule type" value="Genomic_DNA"/>
</dbReference>
<protein>
    <submittedName>
        <fullName evidence="2">Uncharacterized protein</fullName>
    </submittedName>
</protein>
<evidence type="ECO:0000256" key="1">
    <source>
        <dbReference type="SAM" id="MobiDB-lite"/>
    </source>
</evidence>
<keyword evidence="3" id="KW-1185">Reference proteome</keyword>
<reference evidence="2" key="1">
    <citation type="submission" date="2020-09" db="EMBL/GenBank/DDBJ databases">
        <title>Secondary metabolite and genome analysis of marine Streptomyces chumphonensis KK1-2T.</title>
        <authorList>
            <person name="Phongsopitanun W."/>
            <person name="Kanchanasin P."/>
            <person name="Pittayakhajonwut P."/>
            <person name="Suwanborirux K."/>
            <person name="Tanasupawat S."/>
        </authorList>
    </citation>
    <scope>NUCLEOTIDE SEQUENCE</scope>
    <source>
        <strain evidence="2">KK1-2</strain>
    </source>
</reference>
<comment type="caution">
    <text evidence="2">The sequence shown here is derived from an EMBL/GenBank/DDBJ whole genome shotgun (WGS) entry which is preliminary data.</text>
</comment>
<evidence type="ECO:0000313" key="2">
    <source>
        <dbReference type="EMBL" id="MBD3934880.1"/>
    </source>
</evidence>
<dbReference type="InterPro" id="IPR046200">
    <property type="entry name" value="DUF6233"/>
</dbReference>
<dbReference type="Pfam" id="PF19746">
    <property type="entry name" value="DUF6233"/>
    <property type="match status" value="1"/>
</dbReference>
<feature type="region of interest" description="Disordered" evidence="1">
    <location>
        <begin position="94"/>
        <end position="117"/>
    </location>
</feature>
<dbReference type="AlphaFoldDB" id="A0A927F4J5"/>
<feature type="compositionally biased region" description="Pro residues" evidence="1">
    <location>
        <begin position="104"/>
        <end position="117"/>
    </location>
</feature>
<name>A0A927F4J5_9ACTN</name>
<organism evidence="2 3">
    <name type="scientific">Streptomyces chumphonensis</name>
    <dbReference type="NCBI Taxonomy" id="1214925"/>
    <lineage>
        <taxon>Bacteria</taxon>
        <taxon>Bacillati</taxon>
        <taxon>Actinomycetota</taxon>
        <taxon>Actinomycetes</taxon>
        <taxon>Kitasatosporales</taxon>
        <taxon>Streptomycetaceae</taxon>
        <taxon>Streptomyces</taxon>
    </lineage>
</organism>
<dbReference type="RefSeq" id="WP_191212175.1">
    <property type="nucleotide sequence ID" value="NZ_BAABKL010000005.1"/>
</dbReference>
<sequence>MEGSEEERLRVLETYLQEQLMAVRARLYRGRPPAPQPVGDKVLADSCGWWLEYRRSPTGWRPTTVHTDTCFVKPAGKTERLTPDQARALLARADVGPCPGCRNPAPPGPGTPKPRQP</sequence>
<proteinExistence type="predicted"/>
<dbReference type="Proteomes" id="UP000632289">
    <property type="component" value="Unassembled WGS sequence"/>
</dbReference>
<accession>A0A927F4J5</accession>